<reference evidence="1 2" key="1">
    <citation type="submission" date="2019-06" db="EMBL/GenBank/DDBJ databases">
        <title>Draft genome sequence of Miniimonas arenae KCTC 19750T isolated from sea sand.</title>
        <authorList>
            <person name="Park S.-J."/>
        </authorList>
    </citation>
    <scope>NUCLEOTIDE SEQUENCE [LARGE SCALE GENOMIC DNA]</scope>
    <source>
        <strain evidence="1 2">KCTC 19750</strain>
    </source>
</reference>
<proteinExistence type="predicted"/>
<comment type="caution">
    <text evidence="1">The sequence shown here is derived from an EMBL/GenBank/DDBJ whole genome shotgun (WGS) entry which is preliminary data.</text>
</comment>
<sequence>MPEYIVERVRRLQPFADRPVDGREPSREWSETSVVNLLSIYDNDDKHRSSLRCSVFRSENRSHPTVTYKLDEGGARIPFPAGFDEGDIPLEYSDFGRLNTAVYFTYYQELPILWAASNLRVKFQVLVGSERASRHEPVVPLVALLDEQVRFNIDAICYGFDVARDNADSRRKLLNLPDHVHWDLVCDGAVVAGADEERVAEARASLGAMLRQDF</sequence>
<name>A0A5C5B930_9MICO</name>
<evidence type="ECO:0000313" key="2">
    <source>
        <dbReference type="Proteomes" id="UP000313849"/>
    </source>
</evidence>
<dbReference type="EMBL" id="VENP01000044">
    <property type="protein sequence ID" value="TNU73473.1"/>
    <property type="molecule type" value="Genomic_DNA"/>
</dbReference>
<organism evidence="1 2">
    <name type="scientific">Miniimonas arenae</name>
    <dbReference type="NCBI Taxonomy" id="676201"/>
    <lineage>
        <taxon>Bacteria</taxon>
        <taxon>Bacillati</taxon>
        <taxon>Actinomycetota</taxon>
        <taxon>Actinomycetes</taxon>
        <taxon>Micrococcales</taxon>
        <taxon>Beutenbergiaceae</taxon>
        <taxon>Miniimonas</taxon>
    </lineage>
</organism>
<keyword evidence="2" id="KW-1185">Reference proteome</keyword>
<dbReference type="RefSeq" id="WP_139987283.1">
    <property type="nucleotide sequence ID" value="NZ_VENP01000044.1"/>
</dbReference>
<dbReference type="AlphaFoldDB" id="A0A5C5B930"/>
<protein>
    <submittedName>
        <fullName evidence="1">Uncharacterized protein</fullName>
    </submittedName>
</protein>
<gene>
    <name evidence="1" type="ORF">FH969_11140</name>
</gene>
<accession>A0A5C5B930</accession>
<evidence type="ECO:0000313" key="1">
    <source>
        <dbReference type="EMBL" id="TNU73473.1"/>
    </source>
</evidence>
<dbReference type="Proteomes" id="UP000313849">
    <property type="component" value="Unassembled WGS sequence"/>
</dbReference>